<dbReference type="GO" id="GO:0046872">
    <property type="term" value="F:metal ion binding"/>
    <property type="evidence" value="ECO:0007669"/>
    <property type="project" value="UniProtKB-KW"/>
</dbReference>
<dbReference type="InterPro" id="IPR002848">
    <property type="entry name" value="Translin_fam"/>
</dbReference>
<dbReference type="Pfam" id="PF01997">
    <property type="entry name" value="Translin"/>
    <property type="match status" value="1"/>
</dbReference>
<proteinExistence type="predicted"/>
<dbReference type="EMBL" id="DRYK01000045">
    <property type="protein sequence ID" value="HHP67814.1"/>
    <property type="molecule type" value="Genomic_DNA"/>
</dbReference>
<dbReference type="AlphaFoldDB" id="A0A7J3XYM0"/>
<accession>A0A7J3XYM0</accession>
<dbReference type="SUPFAM" id="SSF74784">
    <property type="entry name" value="Translin"/>
    <property type="match status" value="1"/>
</dbReference>
<dbReference type="CDD" id="cd14820">
    <property type="entry name" value="TRAX"/>
    <property type="match status" value="1"/>
</dbReference>
<gene>
    <name evidence="2" type="ORF">ENM60_03350</name>
</gene>
<dbReference type="Gene3D" id="1.20.58.2140">
    <property type="match status" value="1"/>
</dbReference>
<organism evidence="2">
    <name type="scientific">Thermogladius calderae</name>
    <dbReference type="NCBI Taxonomy" id="1200300"/>
    <lineage>
        <taxon>Archaea</taxon>
        <taxon>Thermoproteota</taxon>
        <taxon>Thermoprotei</taxon>
        <taxon>Desulfurococcales</taxon>
        <taxon>Desulfurococcaceae</taxon>
        <taxon>Thermogladius</taxon>
    </lineage>
</organism>
<reference evidence="2" key="1">
    <citation type="journal article" date="2020" name="mSystems">
        <title>Genome- and Community-Level Interaction Insights into Carbon Utilization and Element Cycling Functions of Hydrothermarchaeota in Hydrothermal Sediment.</title>
        <authorList>
            <person name="Zhou Z."/>
            <person name="Liu Y."/>
            <person name="Xu W."/>
            <person name="Pan J."/>
            <person name="Luo Z.H."/>
            <person name="Li M."/>
        </authorList>
    </citation>
    <scope>NUCLEOTIDE SEQUENCE [LARGE SCALE GENOMIC DNA]</scope>
    <source>
        <strain evidence="2">SpSt-110</strain>
    </source>
</reference>
<feature type="binding site" evidence="1">
    <location>
        <position position="128"/>
    </location>
    <ligand>
        <name>Mg(2+)</name>
        <dbReference type="ChEBI" id="CHEBI:18420"/>
    </ligand>
</feature>
<evidence type="ECO:0000256" key="1">
    <source>
        <dbReference type="PIRSR" id="PIRSR602848-1"/>
    </source>
</evidence>
<dbReference type="GO" id="GO:0043565">
    <property type="term" value="F:sequence-specific DNA binding"/>
    <property type="evidence" value="ECO:0007669"/>
    <property type="project" value="InterPro"/>
</dbReference>
<protein>
    <submittedName>
        <fullName evidence="2">Haloacid dehalogenase</fullName>
    </submittedName>
</protein>
<name>A0A7J3XYM0_9CREN</name>
<feature type="binding site" evidence="1">
    <location>
        <position position="92"/>
    </location>
    <ligand>
        <name>Mg(2+)</name>
        <dbReference type="ChEBI" id="CHEBI:18420"/>
    </ligand>
</feature>
<evidence type="ECO:0000313" key="2">
    <source>
        <dbReference type="EMBL" id="HHP67814.1"/>
    </source>
</evidence>
<keyword evidence="1" id="KW-0460">Magnesium</keyword>
<comment type="caution">
    <text evidence="2">The sequence shown here is derived from an EMBL/GenBank/DDBJ whole genome shotgun (WGS) entry which is preliminary data.</text>
</comment>
<dbReference type="PANTHER" id="PTHR10741">
    <property type="entry name" value="TRANSLIN AND TRANSLIN ASSOCIATED PROTEIN X"/>
    <property type="match status" value="1"/>
</dbReference>
<sequence length="205" mass="23306">MVCISLERDVEEAIEYLSLKDKIREEAIKASREILRYSTEATRLVHAGLYEEALSNIKKASEVYSRTTAQLAEHPDIMYSGILLGSVVEFVEAYVTYYVIREGRIPSRREIGVDPVSYLLGLGDVVGELKRHVLDLLLKNRVEEAERIAAVMNDIYNNLRQVNFPDALLPGFRHKVDTARRLVESVLELIIYSKNTQIIARRVAG</sequence>
<dbReference type="InterPro" id="IPR036081">
    <property type="entry name" value="Translin_sf"/>
</dbReference>
<keyword evidence="1" id="KW-0479">Metal-binding</keyword>